<evidence type="ECO:0000313" key="2">
    <source>
        <dbReference type="EMBL" id="MFI0914187.1"/>
    </source>
</evidence>
<name>A0ABW7TCZ9_9ACTN</name>
<comment type="caution">
    <text evidence="2">The sequence shown here is derived from an EMBL/GenBank/DDBJ whole genome shotgun (WGS) entry which is preliminary data.</text>
</comment>
<evidence type="ECO:0000313" key="3">
    <source>
        <dbReference type="Proteomes" id="UP001611162"/>
    </source>
</evidence>
<organism evidence="2 3">
    <name type="scientific">Streptomyces abikoensis</name>
    <dbReference type="NCBI Taxonomy" id="97398"/>
    <lineage>
        <taxon>Bacteria</taxon>
        <taxon>Bacillati</taxon>
        <taxon>Actinomycetota</taxon>
        <taxon>Actinomycetes</taxon>
        <taxon>Kitasatosporales</taxon>
        <taxon>Streptomycetaceae</taxon>
        <taxon>Streptomyces</taxon>
    </lineage>
</organism>
<dbReference type="Proteomes" id="UP001611162">
    <property type="component" value="Unassembled WGS sequence"/>
</dbReference>
<protein>
    <submittedName>
        <fullName evidence="2">Uncharacterized protein</fullName>
    </submittedName>
</protein>
<reference evidence="2 3" key="1">
    <citation type="submission" date="2024-10" db="EMBL/GenBank/DDBJ databases">
        <title>The Natural Products Discovery Center: Release of the First 8490 Sequenced Strains for Exploring Actinobacteria Biosynthetic Diversity.</title>
        <authorList>
            <person name="Kalkreuter E."/>
            <person name="Kautsar S.A."/>
            <person name="Yang D."/>
            <person name="Bader C.D."/>
            <person name="Teijaro C.N."/>
            <person name="Fluegel L."/>
            <person name="Davis C.M."/>
            <person name="Simpson J.R."/>
            <person name="Lauterbach L."/>
            <person name="Steele A.D."/>
            <person name="Gui C."/>
            <person name="Meng S."/>
            <person name="Li G."/>
            <person name="Viehrig K."/>
            <person name="Ye F."/>
            <person name="Su P."/>
            <person name="Kiefer A.F."/>
            <person name="Nichols A."/>
            <person name="Cepeda A.J."/>
            <person name="Yan W."/>
            <person name="Fan B."/>
            <person name="Jiang Y."/>
            <person name="Adhikari A."/>
            <person name="Zheng C.-J."/>
            <person name="Schuster L."/>
            <person name="Cowan T.M."/>
            <person name="Smanski M.J."/>
            <person name="Chevrette M.G."/>
            <person name="De Carvalho L.P.S."/>
            <person name="Shen B."/>
        </authorList>
    </citation>
    <scope>NUCLEOTIDE SEQUENCE [LARGE SCALE GENOMIC DNA]</scope>
    <source>
        <strain evidence="2 3">NPDC020979</strain>
    </source>
</reference>
<feature type="compositionally biased region" description="Basic and acidic residues" evidence="1">
    <location>
        <begin position="81"/>
        <end position="94"/>
    </location>
</feature>
<proteinExistence type="predicted"/>
<evidence type="ECO:0000256" key="1">
    <source>
        <dbReference type="SAM" id="MobiDB-lite"/>
    </source>
</evidence>
<sequence length="178" mass="19698">MADKYETPDDARELFARYKQHYEGERDLKPQMRELAGRELQAGATVGQLAAMTGLTPEVFRRMARDLGVERRRPPTVGKLAARESSKAESKPTRWEGAQATRSVAEPPAGLGLSPAVAALSEDQVRLLSGQAEAQHQDWGREIRRELAGVDPRWMRHAIVEAAVQAGFVDIPGWKDKG</sequence>
<accession>A0ABW7TCZ9</accession>
<keyword evidence="3" id="KW-1185">Reference proteome</keyword>
<feature type="region of interest" description="Disordered" evidence="1">
    <location>
        <begin position="70"/>
        <end position="109"/>
    </location>
</feature>
<gene>
    <name evidence="2" type="ORF">ACH4TF_27595</name>
</gene>
<dbReference type="EMBL" id="JBIRRB010000011">
    <property type="protein sequence ID" value="MFI0914187.1"/>
    <property type="molecule type" value="Genomic_DNA"/>
</dbReference>
<dbReference type="RefSeq" id="WP_397614203.1">
    <property type="nucleotide sequence ID" value="NZ_JBIRRB010000011.1"/>
</dbReference>